<dbReference type="PANTHER" id="PTHR24416:SF600">
    <property type="entry name" value="PDGF- AND VEGF-RECEPTOR RELATED, ISOFORM J"/>
    <property type="match status" value="1"/>
</dbReference>
<proteinExistence type="predicted"/>
<protein>
    <recommendedName>
        <fullName evidence="1">Protein kinase domain-containing protein</fullName>
    </recommendedName>
</protein>
<dbReference type="GO" id="GO:0007169">
    <property type="term" value="P:cell surface receptor protein tyrosine kinase signaling pathway"/>
    <property type="evidence" value="ECO:0007669"/>
    <property type="project" value="TreeGrafter"/>
</dbReference>
<dbReference type="PRINTS" id="PR00109">
    <property type="entry name" value="TYRKINASE"/>
</dbReference>
<dbReference type="InterPro" id="IPR011009">
    <property type="entry name" value="Kinase-like_dom_sf"/>
</dbReference>
<feature type="domain" description="Protein kinase" evidence="1">
    <location>
        <begin position="1"/>
        <end position="194"/>
    </location>
</feature>
<keyword evidence="3" id="KW-1185">Reference proteome</keyword>
<evidence type="ECO:0000313" key="2">
    <source>
        <dbReference type="EMBL" id="VDK59586.1"/>
    </source>
</evidence>
<dbReference type="Proteomes" id="UP000271889">
    <property type="component" value="Unassembled WGS sequence"/>
</dbReference>
<sequence>MNSYCKNHTDISAEKLLQFATDGARGMCYLAAQKVIHRDLAARNCLLGKQDELKISDFGLSIADKTQMKMDKLKNVPIKWLAPETLRQASVRGVFSNKTDVWSYGVLLWEIFAKCCSDPFPGETNQKAKEHILNDPLPMCAPEGSPPVIQLIMEACFNKVIVLTQIGSQQSFFFQDPDKRATFVLILKVLSPNEEPPTKPVETFQTY</sequence>
<dbReference type="SUPFAM" id="SSF56112">
    <property type="entry name" value="Protein kinase-like (PK-like)"/>
    <property type="match status" value="1"/>
</dbReference>
<dbReference type="GO" id="GO:0005886">
    <property type="term" value="C:plasma membrane"/>
    <property type="evidence" value="ECO:0007669"/>
    <property type="project" value="TreeGrafter"/>
</dbReference>
<name>A0A3P6RAX2_CYLGO</name>
<dbReference type="EMBL" id="UYRV01013395">
    <property type="protein sequence ID" value="VDK59586.1"/>
    <property type="molecule type" value="Genomic_DNA"/>
</dbReference>
<dbReference type="OrthoDB" id="546826at2759"/>
<dbReference type="InterPro" id="IPR001245">
    <property type="entry name" value="Ser-Thr/Tyr_kinase_cat_dom"/>
</dbReference>
<dbReference type="GO" id="GO:0004714">
    <property type="term" value="F:transmembrane receptor protein tyrosine kinase activity"/>
    <property type="evidence" value="ECO:0007669"/>
    <property type="project" value="TreeGrafter"/>
</dbReference>
<evidence type="ECO:0000259" key="1">
    <source>
        <dbReference type="PROSITE" id="PS50011"/>
    </source>
</evidence>
<dbReference type="InterPro" id="IPR008266">
    <property type="entry name" value="Tyr_kinase_AS"/>
</dbReference>
<dbReference type="Pfam" id="PF07714">
    <property type="entry name" value="PK_Tyr_Ser-Thr"/>
    <property type="match status" value="1"/>
</dbReference>
<dbReference type="SMART" id="SM00219">
    <property type="entry name" value="TyrKc"/>
    <property type="match status" value="1"/>
</dbReference>
<evidence type="ECO:0000313" key="3">
    <source>
        <dbReference type="Proteomes" id="UP000271889"/>
    </source>
</evidence>
<dbReference type="PROSITE" id="PS00109">
    <property type="entry name" value="PROTEIN_KINASE_TYR"/>
    <property type="match status" value="1"/>
</dbReference>
<dbReference type="InterPro" id="IPR000719">
    <property type="entry name" value="Prot_kinase_dom"/>
</dbReference>
<dbReference type="InterPro" id="IPR020635">
    <property type="entry name" value="Tyr_kinase_cat_dom"/>
</dbReference>
<dbReference type="GO" id="GO:0005524">
    <property type="term" value="F:ATP binding"/>
    <property type="evidence" value="ECO:0007669"/>
    <property type="project" value="InterPro"/>
</dbReference>
<dbReference type="PANTHER" id="PTHR24416">
    <property type="entry name" value="TYROSINE-PROTEIN KINASE RECEPTOR"/>
    <property type="match status" value="1"/>
</dbReference>
<accession>A0A3P6RAX2</accession>
<dbReference type="GO" id="GO:0043235">
    <property type="term" value="C:receptor complex"/>
    <property type="evidence" value="ECO:0007669"/>
    <property type="project" value="TreeGrafter"/>
</dbReference>
<dbReference type="Gene3D" id="1.10.510.10">
    <property type="entry name" value="Transferase(Phosphotransferase) domain 1"/>
    <property type="match status" value="1"/>
</dbReference>
<dbReference type="PROSITE" id="PS50011">
    <property type="entry name" value="PROTEIN_KINASE_DOM"/>
    <property type="match status" value="1"/>
</dbReference>
<reference evidence="2 3" key="1">
    <citation type="submission" date="2018-11" db="EMBL/GenBank/DDBJ databases">
        <authorList>
            <consortium name="Pathogen Informatics"/>
        </authorList>
    </citation>
    <scope>NUCLEOTIDE SEQUENCE [LARGE SCALE GENOMIC DNA]</scope>
</reference>
<gene>
    <name evidence="2" type="ORF">CGOC_LOCUS4713</name>
</gene>
<dbReference type="AlphaFoldDB" id="A0A3P6RAX2"/>
<organism evidence="2 3">
    <name type="scientific">Cylicostephanus goldi</name>
    <name type="common">Nematode worm</name>
    <dbReference type="NCBI Taxonomy" id="71465"/>
    <lineage>
        <taxon>Eukaryota</taxon>
        <taxon>Metazoa</taxon>
        <taxon>Ecdysozoa</taxon>
        <taxon>Nematoda</taxon>
        <taxon>Chromadorea</taxon>
        <taxon>Rhabditida</taxon>
        <taxon>Rhabditina</taxon>
        <taxon>Rhabditomorpha</taxon>
        <taxon>Strongyloidea</taxon>
        <taxon>Strongylidae</taxon>
        <taxon>Cylicostephanus</taxon>
    </lineage>
</organism>
<dbReference type="InterPro" id="IPR050122">
    <property type="entry name" value="RTK"/>
</dbReference>